<keyword evidence="2 7" id="KW-0812">Transmembrane</keyword>
<dbReference type="PROSITE" id="PS50089">
    <property type="entry name" value="ZF_RING_2"/>
    <property type="match status" value="1"/>
</dbReference>
<dbReference type="Pfam" id="PF02225">
    <property type="entry name" value="PA"/>
    <property type="match status" value="1"/>
</dbReference>
<evidence type="ECO:0000256" key="7">
    <source>
        <dbReference type="SAM" id="Phobius"/>
    </source>
</evidence>
<evidence type="ECO:0000256" key="4">
    <source>
        <dbReference type="ARBA" id="ARBA00023136"/>
    </source>
</evidence>
<reference evidence="10" key="2">
    <citation type="submission" date="2024-04" db="EMBL/GenBank/DDBJ databases">
        <authorList>
            <person name="Chen Y."/>
            <person name="Shah S."/>
            <person name="Dougan E. K."/>
            <person name="Thang M."/>
            <person name="Chan C."/>
        </authorList>
    </citation>
    <scope>NUCLEOTIDE SEQUENCE [LARGE SCALE GENOMIC DNA]</scope>
</reference>
<dbReference type="Pfam" id="PF13639">
    <property type="entry name" value="zf-RING_2"/>
    <property type="match status" value="1"/>
</dbReference>
<dbReference type="InterPro" id="IPR039181">
    <property type="entry name" value="Elapor1/2"/>
</dbReference>
<dbReference type="SUPFAM" id="SSF52025">
    <property type="entry name" value="PA domain"/>
    <property type="match status" value="1"/>
</dbReference>
<feature type="transmembrane region" description="Helical" evidence="7">
    <location>
        <begin position="1233"/>
        <end position="1253"/>
    </location>
</feature>
<feature type="transmembrane region" description="Helical" evidence="7">
    <location>
        <begin position="1093"/>
        <end position="1113"/>
    </location>
</feature>
<dbReference type="Gene3D" id="3.50.30.30">
    <property type="match status" value="1"/>
</dbReference>
<dbReference type="EMBL" id="CAMXCT010000839">
    <property type="protein sequence ID" value="CAI3983850.1"/>
    <property type="molecule type" value="Genomic_DNA"/>
</dbReference>
<evidence type="ECO:0000256" key="2">
    <source>
        <dbReference type="ARBA" id="ARBA00022692"/>
    </source>
</evidence>
<dbReference type="SMART" id="SM01411">
    <property type="entry name" value="Ephrin_rec_like"/>
    <property type="match status" value="3"/>
</dbReference>
<dbReference type="Proteomes" id="UP001152797">
    <property type="component" value="Unassembled WGS sequence"/>
</dbReference>
<dbReference type="CDD" id="cd00538">
    <property type="entry name" value="PA"/>
    <property type="match status" value="1"/>
</dbReference>
<evidence type="ECO:0000256" key="6">
    <source>
        <dbReference type="SAM" id="MobiDB-lite"/>
    </source>
</evidence>
<keyword evidence="5" id="KW-0863">Zinc-finger</keyword>
<gene>
    <name evidence="9" type="ORF">C1SCF055_LOCUS11427</name>
</gene>
<feature type="transmembrane region" description="Helical" evidence="7">
    <location>
        <begin position="1018"/>
        <end position="1041"/>
    </location>
</feature>
<dbReference type="SUPFAM" id="SSF57850">
    <property type="entry name" value="RING/U-box"/>
    <property type="match status" value="1"/>
</dbReference>
<dbReference type="GO" id="GO:0016020">
    <property type="term" value="C:membrane"/>
    <property type="evidence" value="ECO:0007669"/>
    <property type="project" value="UniProtKB-SubCell"/>
</dbReference>
<sequence length="1513" mass="166825">MATGPGEDIRYGFSECHEGPPGAGPVREAFAYAEDCNLAAKNSTVLPQPLLDLPCEQPCEFNHYLRVKEDFRSSKLKVSCVPCPRGQFSLGGGLYVDGSNGDWSRPWPEGLKTSCLYRSNDARWVLGGGARLTCVLHVNSLALETRAGTWNQNLADQTLDVPLQILGNEACESLQRNFTGAAVLVIRGECPFSTKTQNIAAAGAKAVIVYNNLYERPHFYPAAANGTAPSIPIFMVTREDGDRIKTERTSAGNLFLRVASTRCSLDRREVAPGAQNVSTDESGPSWEGAEKSCAEWGVDPSGTFLHSGDNHNFHWLFSFLTLSTRFVRDGYIRFRYAVDAEDGYDGLLFEMDGNLVWNKTVSQAAPWQDFRLQVPRGSHSFTWTYRKDFSTSSGEDRARLELLEVSGTAHADEECHSCSLLSSPGSQRCLSCSRNQYAELDDAGVIRCSKCPAGTWAPAASVGRDSCRTRRQCNAQDVQVLYLAANASMRSSSICRNNHTNIRVRWRKPKTCKSEIGAKELAGIRGGALTPQACPPCQPNQWRPKGGACVNRPAARCSPPLYAVPMSVIKYWHSWPKNVTSWIWGRSVSEDHPHAWQLMADGRAAVVGSAYLGEEVDEFSDQALLTLDVDLTTSSDLIFGLEEEPLGAWGQGGALYVDHQPREAEMVTESGTTSVWKLKLNPGWHWITWVWRYKGPQPEEQAADTGVVVGQGSGLRLLNISVTHVRGAPAGTCRRCPPNHGWRQNGATQCQPCAVATEEIQGLCKPCAAGFANPRKASRCVKCGPGTSSDRGRACKMNPNLGGDGQLRWDSQRFLRTWRNQTRNAGGFTRIVVEDRTYYMNLVQPMELPGASLEFRGHQAFVWEALPPRMSDVSTCPTEASFVRPVVDMLEAIKPNEGRPSGLWFNFRGRCFANGGDLSERRLHLLLSCHPEADPQDFSLLSAMEPPDMMTGCQDLALEWRTRLACPVCQEGDWEAVTPTRCDPVRGQRVTYIAPSGCFGGAKPPKDYWEPCPGVLNLVAFVVVGAFVGCILCCLSIYVLLLRRRYAKYMMLEDSQSAANAVDFVYREEVSKLKALRAAQRLKVQSSSWDDDLAWLGQIFPWLVVFFVGWALYTIANPTNDVVPAGRMPRLSDWLKKAPQLAGSWGGRAPPAAEDVADARFVDRSASDSLATFAENSCTTVLTQTHIGVFLNTSMHVETDGWMSLDAARGRVSRCFPDMECCGGSGSWTFLRVFTSFSMVIHFISIVVCVADFESVWMGLLMVALAGKLILVCWMLIIGWRNPMSDPTREVERWQQLQELHALMAIMCLLNGGTISSMGAVELQQPTVEPRRVLVPFFLAFSEFLCCATAFHGRQSAGSLTVMQIRTAHVEDSESAQKQRAAEIQWHFLLHLTNYNYSATHAISIPGQGEDVQKTTTQATCPICLDGLSDGDEVSQPFCSHIFHRSCLEGWVETLSHNLAQHRRDFTEQVLCPLRCDSAKVGLVNVVNSITPVSSITPSSGLQRMAVVPPVPP</sequence>
<organism evidence="9">
    <name type="scientific">Cladocopium goreaui</name>
    <dbReference type="NCBI Taxonomy" id="2562237"/>
    <lineage>
        <taxon>Eukaryota</taxon>
        <taxon>Sar</taxon>
        <taxon>Alveolata</taxon>
        <taxon>Dinophyceae</taxon>
        <taxon>Suessiales</taxon>
        <taxon>Symbiodiniaceae</taxon>
        <taxon>Cladocopium</taxon>
    </lineage>
</organism>
<dbReference type="InterPro" id="IPR013083">
    <property type="entry name" value="Znf_RING/FYVE/PHD"/>
</dbReference>
<evidence type="ECO:0000313" key="9">
    <source>
        <dbReference type="EMBL" id="CAI3983850.1"/>
    </source>
</evidence>
<comment type="caution">
    <text evidence="9">The sequence shown here is derived from an EMBL/GenBank/DDBJ whole genome shotgun (WGS) entry which is preliminary data.</text>
</comment>
<dbReference type="EMBL" id="CAMXCT020000839">
    <property type="protein sequence ID" value="CAL1137225.1"/>
    <property type="molecule type" value="Genomic_DNA"/>
</dbReference>
<accession>A0A9P1C2D5</accession>
<dbReference type="PANTHER" id="PTHR22727">
    <property type="entry name" value="PROTEIN CBG13728"/>
    <property type="match status" value="1"/>
</dbReference>
<evidence type="ECO:0000313" key="10">
    <source>
        <dbReference type="EMBL" id="CAL1137225.1"/>
    </source>
</evidence>
<reference evidence="9" key="1">
    <citation type="submission" date="2022-10" db="EMBL/GenBank/DDBJ databases">
        <authorList>
            <person name="Chen Y."/>
            <person name="Dougan E. K."/>
            <person name="Chan C."/>
            <person name="Rhodes N."/>
            <person name="Thang M."/>
        </authorList>
    </citation>
    <scope>NUCLEOTIDE SEQUENCE</scope>
</reference>
<feature type="transmembrane region" description="Helical" evidence="7">
    <location>
        <begin position="1260"/>
        <end position="1280"/>
    </location>
</feature>
<dbReference type="OrthoDB" id="270720at2759"/>
<name>A0A9P1C2D5_9DINO</name>
<feature type="region of interest" description="Disordered" evidence="6">
    <location>
        <begin position="271"/>
        <end position="291"/>
    </location>
</feature>
<comment type="subcellular location">
    <subcellularLocation>
        <location evidence="1">Membrane</location>
    </subcellularLocation>
</comment>
<keyword evidence="12" id="KW-1185">Reference proteome</keyword>
<evidence type="ECO:0000313" key="12">
    <source>
        <dbReference type="Proteomes" id="UP001152797"/>
    </source>
</evidence>
<dbReference type="EMBL" id="CAMXCT030000839">
    <property type="protein sequence ID" value="CAL4771162.1"/>
    <property type="molecule type" value="Genomic_DNA"/>
</dbReference>
<keyword evidence="5" id="KW-0479">Metal-binding</keyword>
<dbReference type="InterPro" id="IPR003137">
    <property type="entry name" value="PA_domain"/>
</dbReference>
<dbReference type="GO" id="GO:0008270">
    <property type="term" value="F:zinc ion binding"/>
    <property type="evidence" value="ECO:0007669"/>
    <property type="project" value="UniProtKB-KW"/>
</dbReference>
<keyword evidence="5" id="KW-0862">Zinc</keyword>
<evidence type="ECO:0000256" key="3">
    <source>
        <dbReference type="ARBA" id="ARBA00022989"/>
    </source>
</evidence>
<feature type="domain" description="RING-type" evidence="8">
    <location>
        <begin position="1421"/>
        <end position="1474"/>
    </location>
</feature>
<evidence type="ECO:0000256" key="1">
    <source>
        <dbReference type="ARBA" id="ARBA00004370"/>
    </source>
</evidence>
<protein>
    <submittedName>
        <fullName evidence="11">Endosome/lysosome-associated apoptosis and autophagy regulator 1 (Estrogen-induced gene 121 protein)</fullName>
    </submittedName>
</protein>
<keyword evidence="3 7" id="KW-1133">Transmembrane helix</keyword>
<dbReference type="InterPro" id="IPR046450">
    <property type="entry name" value="PA_dom_sf"/>
</dbReference>
<evidence type="ECO:0000259" key="8">
    <source>
        <dbReference type="PROSITE" id="PS50089"/>
    </source>
</evidence>
<evidence type="ECO:0000313" key="11">
    <source>
        <dbReference type="EMBL" id="CAL4771162.1"/>
    </source>
</evidence>
<dbReference type="PANTHER" id="PTHR22727:SF15">
    <property type="entry name" value="MRH DOMAIN-CONTAINING PROTEIN"/>
    <property type="match status" value="1"/>
</dbReference>
<keyword evidence="4 7" id="KW-0472">Membrane</keyword>
<dbReference type="InterPro" id="IPR001841">
    <property type="entry name" value="Znf_RING"/>
</dbReference>
<proteinExistence type="predicted"/>
<dbReference type="Gene3D" id="3.30.40.10">
    <property type="entry name" value="Zinc/RING finger domain, C3HC4 (zinc finger)"/>
    <property type="match status" value="1"/>
</dbReference>
<evidence type="ECO:0000256" key="5">
    <source>
        <dbReference type="PROSITE-ProRule" id="PRU00175"/>
    </source>
</evidence>